<keyword evidence="1" id="KW-0378">Hydrolase</keyword>
<dbReference type="SUPFAM" id="SSF56091">
    <property type="entry name" value="DNA ligase/mRNA capping enzyme, catalytic domain"/>
    <property type="match status" value="2"/>
</dbReference>
<name>A0AAD6ASF0_9TELE</name>
<gene>
    <name evidence="6" type="ORF">JOQ06_004989</name>
</gene>
<dbReference type="CDD" id="cd17664">
    <property type="entry name" value="Mce1_N"/>
    <property type="match status" value="1"/>
</dbReference>
<dbReference type="GO" id="GO:0004484">
    <property type="term" value="F:mRNA guanylyltransferase activity"/>
    <property type="evidence" value="ECO:0007669"/>
    <property type="project" value="InterPro"/>
</dbReference>
<dbReference type="EMBL" id="JAPTMU010000017">
    <property type="protein sequence ID" value="KAJ4929380.1"/>
    <property type="molecule type" value="Genomic_DNA"/>
</dbReference>
<feature type="domain" description="Tyrosine specific protein phosphatases" evidence="5">
    <location>
        <begin position="78"/>
        <end position="145"/>
    </location>
</feature>
<organism evidence="6 7">
    <name type="scientific">Pogonophryne albipinna</name>
    <dbReference type="NCBI Taxonomy" id="1090488"/>
    <lineage>
        <taxon>Eukaryota</taxon>
        <taxon>Metazoa</taxon>
        <taxon>Chordata</taxon>
        <taxon>Craniata</taxon>
        <taxon>Vertebrata</taxon>
        <taxon>Euteleostomi</taxon>
        <taxon>Actinopterygii</taxon>
        <taxon>Neopterygii</taxon>
        <taxon>Teleostei</taxon>
        <taxon>Neoteleostei</taxon>
        <taxon>Acanthomorphata</taxon>
        <taxon>Eupercaria</taxon>
        <taxon>Perciformes</taxon>
        <taxon>Notothenioidei</taxon>
        <taxon>Pogonophryne</taxon>
    </lineage>
</organism>
<dbReference type="Gene3D" id="3.30.470.30">
    <property type="entry name" value="DNA ligase/mRNA capping enzyme"/>
    <property type="match status" value="2"/>
</dbReference>
<dbReference type="PANTHER" id="PTHR10367:SF17">
    <property type="entry name" value="MRNA-CAPPING ENZYME"/>
    <property type="match status" value="1"/>
</dbReference>
<evidence type="ECO:0000256" key="2">
    <source>
        <dbReference type="ARBA" id="ARBA00022912"/>
    </source>
</evidence>
<dbReference type="AlphaFoldDB" id="A0AAD6ASF0"/>
<reference evidence="6" key="1">
    <citation type="submission" date="2022-11" db="EMBL/GenBank/DDBJ databases">
        <title>Chromosome-level genome of Pogonophryne albipinna.</title>
        <authorList>
            <person name="Jo E."/>
        </authorList>
    </citation>
    <scope>NUCLEOTIDE SEQUENCE</scope>
    <source>
        <strain evidence="6">SGF0006</strain>
        <tissue evidence="6">Muscle</tissue>
    </source>
</reference>
<keyword evidence="2" id="KW-0904">Protein phosphatase</keyword>
<comment type="caution">
    <text evidence="6">The sequence shown here is derived from an EMBL/GenBank/DDBJ whole genome shotgun (WGS) entry which is preliminary data.</text>
</comment>
<dbReference type="GO" id="GO:0006370">
    <property type="term" value="P:7-methylguanosine mRNA capping"/>
    <property type="evidence" value="ECO:0007669"/>
    <property type="project" value="InterPro"/>
</dbReference>
<dbReference type="PANTHER" id="PTHR10367">
    <property type="entry name" value="MRNA-CAPPING ENZYME"/>
    <property type="match status" value="1"/>
</dbReference>
<dbReference type="InterPro" id="IPR029021">
    <property type="entry name" value="Prot-tyrosine_phosphatase-like"/>
</dbReference>
<evidence type="ECO:0000256" key="1">
    <source>
        <dbReference type="ARBA" id="ARBA00022801"/>
    </source>
</evidence>
<feature type="domain" description="Tyrosine-protein phosphatase" evidence="4">
    <location>
        <begin position="1"/>
        <end position="157"/>
    </location>
</feature>
<dbReference type="CDD" id="cd07895">
    <property type="entry name" value="Adenylation_mRNA_capping"/>
    <property type="match status" value="1"/>
</dbReference>
<evidence type="ECO:0000256" key="3">
    <source>
        <dbReference type="SAM" id="MobiDB-lite"/>
    </source>
</evidence>
<feature type="non-terminal residue" evidence="6">
    <location>
        <position position="1"/>
    </location>
</feature>
<sequence>MKTMLGPRYDDQVPEENRFHPGMLSNFLKSLKVKMGLLVDLTNTTRFYDRNDIEKEGIKYVKLQCRGHGESPSKETTTSFISICEHFIEKNPTEIIGVHCTHGFNRTGFLVCGYLVEKMDWSVEAAVAAFTQARAPGIYKGEYLKELFRRYGDEEDSPPAPALPEWCFDDDDEEDVDDDGKSVGQDSGPSSSGSSAGKRKKEKLKLGAVFLEGITVKGVSQMTTQPKLGEIQRMCQRMAEWERSGFPGAQPVSMDRTNLRFMEQKPYKVSWKADGTRPEIQREAESEAKVLWGAKGAREMRMKSDARSTQQRTGAKSRYMMLINGKNEVFMIDRDNTIFHIANLEFPFRKDPRVHLANTLLDGEMIIDKVNGQPVPRYLIYDIIKFNLLNRE</sequence>
<dbReference type="Pfam" id="PF01331">
    <property type="entry name" value="mRNA_cap_enzyme"/>
    <property type="match status" value="2"/>
</dbReference>
<dbReference type="PROSITE" id="PS00383">
    <property type="entry name" value="TYR_PHOSPHATASE_1"/>
    <property type="match status" value="1"/>
</dbReference>
<evidence type="ECO:0000259" key="5">
    <source>
        <dbReference type="PROSITE" id="PS50056"/>
    </source>
</evidence>
<dbReference type="InterPro" id="IPR051029">
    <property type="entry name" value="mRNA_Capping_Enz/RNA_Phosphat"/>
</dbReference>
<dbReference type="GO" id="GO:0004721">
    <property type="term" value="F:phosphoprotein phosphatase activity"/>
    <property type="evidence" value="ECO:0007669"/>
    <property type="project" value="UniProtKB-KW"/>
</dbReference>
<evidence type="ECO:0008006" key="8">
    <source>
        <dbReference type="Google" id="ProtNLM"/>
    </source>
</evidence>
<dbReference type="InterPro" id="IPR020422">
    <property type="entry name" value="TYR_PHOSPHATASE_DUAL_dom"/>
</dbReference>
<evidence type="ECO:0000259" key="4">
    <source>
        <dbReference type="PROSITE" id="PS50054"/>
    </source>
</evidence>
<dbReference type="FunFam" id="3.90.190.10:FF:000040">
    <property type="entry name" value="mRNA-capping enzyme"/>
    <property type="match status" value="1"/>
</dbReference>
<dbReference type="InterPro" id="IPR000387">
    <property type="entry name" value="Tyr_Pase_dom"/>
</dbReference>
<dbReference type="PROSITE" id="PS50056">
    <property type="entry name" value="TYR_PHOSPHATASE_2"/>
    <property type="match status" value="1"/>
</dbReference>
<dbReference type="SUPFAM" id="SSF52799">
    <property type="entry name" value="(Phosphotyrosine protein) phosphatases II"/>
    <property type="match status" value="1"/>
</dbReference>
<protein>
    <recommendedName>
        <fullName evidence="8">mRNA guanylyltransferase</fullName>
    </recommendedName>
</protein>
<dbReference type="InterPro" id="IPR016130">
    <property type="entry name" value="Tyr_Pase_AS"/>
</dbReference>
<dbReference type="PROSITE" id="PS50054">
    <property type="entry name" value="TYR_PHOSPHATASE_DUAL"/>
    <property type="match status" value="1"/>
</dbReference>
<dbReference type="Pfam" id="PF00782">
    <property type="entry name" value="DSPc"/>
    <property type="match status" value="1"/>
</dbReference>
<evidence type="ECO:0000313" key="6">
    <source>
        <dbReference type="EMBL" id="KAJ4929380.1"/>
    </source>
</evidence>
<evidence type="ECO:0000313" key="7">
    <source>
        <dbReference type="Proteomes" id="UP001219934"/>
    </source>
</evidence>
<dbReference type="InterPro" id="IPR001339">
    <property type="entry name" value="mRNA_cap_enzyme_adenylation"/>
</dbReference>
<accession>A0AAD6ASF0</accession>
<keyword evidence="7" id="KW-1185">Reference proteome</keyword>
<dbReference type="GO" id="GO:0005524">
    <property type="term" value="F:ATP binding"/>
    <property type="evidence" value="ECO:0007669"/>
    <property type="project" value="InterPro"/>
</dbReference>
<feature type="compositionally biased region" description="Acidic residues" evidence="3">
    <location>
        <begin position="167"/>
        <end position="178"/>
    </location>
</feature>
<dbReference type="Proteomes" id="UP001219934">
    <property type="component" value="Unassembled WGS sequence"/>
</dbReference>
<dbReference type="Gene3D" id="3.90.190.10">
    <property type="entry name" value="Protein tyrosine phosphatase superfamily"/>
    <property type="match status" value="1"/>
</dbReference>
<dbReference type="InterPro" id="IPR000340">
    <property type="entry name" value="Dual-sp_phosphatase_cat-dom"/>
</dbReference>
<proteinExistence type="predicted"/>
<feature type="region of interest" description="Disordered" evidence="3">
    <location>
        <begin position="152"/>
        <end position="200"/>
    </location>
</feature>
<feature type="compositionally biased region" description="Low complexity" evidence="3">
    <location>
        <begin position="182"/>
        <end position="196"/>
    </location>
</feature>